<dbReference type="Pfam" id="PF13943">
    <property type="entry name" value="WPP"/>
    <property type="match status" value="1"/>
</dbReference>
<evidence type="ECO:0000256" key="1">
    <source>
        <dbReference type="ARBA" id="ARBA00004123"/>
    </source>
</evidence>
<evidence type="ECO:0000256" key="3">
    <source>
        <dbReference type="ARBA" id="ARBA00022490"/>
    </source>
</evidence>
<feature type="compositionally biased region" description="Basic and acidic residues" evidence="5">
    <location>
        <begin position="313"/>
        <end position="325"/>
    </location>
</feature>
<feature type="compositionally biased region" description="Acidic residues" evidence="5">
    <location>
        <begin position="295"/>
        <end position="312"/>
    </location>
</feature>
<feature type="domain" description="WPP" evidence="6">
    <location>
        <begin position="18"/>
        <end position="67"/>
    </location>
</feature>
<keyword evidence="8" id="KW-1185">Reference proteome</keyword>
<dbReference type="Gene3D" id="3.80.10.10">
    <property type="entry name" value="Ribonuclease Inhibitor"/>
    <property type="match status" value="1"/>
</dbReference>
<sequence>MNGSNGRGLLSPVTAFTKLWPPSLPTRQVLIERITNDLSSKSVFTDKYGTLTTDQAVENAKRIEDGASAVQLYAKQCSKLILELLKKGHVAATRETLFEEESFDICKGQREAEESEGLVLNKGHTLSQEESFDISKGQKAFIEAEEAEELLKPLKEPANAGRPEVEALDVMDLFSNALQGSNLSSLNLSDKALGEKDALKESASPVEVLEMAGNDITVEADSAIAACVAAKRDLNKLNLSENELKDEGRDGAVALADVVMKKEGFMLLNIDGNIISEEGVEEVREIFKKKPELLGDLDENDPDEEDEEDDELESKLKNLEVKEDD</sequence>
<dbReference type="Proteomes" id="UP000824890">
    <property type="component" value="Unassembled WGS sequence"/>
</dbReference>
<evidence type="ECO:0000313" key="7">
    <source>
        <dbReference type="EMBL" id="KAH0895970.1"/>
    </source>
</evidence>
<dbReference type="PANTHER" id="PTHR46761:SF5">
    <property type="entry name" value="RAN GTPASE-ACTIVATING PROTEIN 2"/>
    <property type="match status" value="1"/>
</dbReference>
<proteinExistence type="predicted"/>
<feature type="region of interest" description="Disordered" evidence="5">
    <location>
        <begin position="293"/>
        <end position="325"/>
    </location>
</feature>
<dbReference type="EMBL" id="JAGKQM010000012">
    <property type="protein sequence ID" value="KAH0895970.1"/>
    <property type="molecule type" value="Genomic_DNA"/>
</dbReference>
<keyword evidence="3" id="KW-0963">Cytoplasm</keyword>
<protein>
    <recommendedName>
        <fullName evidence="6">WPP domain-containing protein</fullName>
    </recommendedName>
</protein>
<evidence type="ECO:0000259" key="6">
    <source>
        <dbReference type="Pfam" id="PF13943"/>
    </source>
</evidence>
<keyword evidence="4" id="KW-0539">Nucleus</keyword>
<comment type="subcellular location">
    <subcellularLocation>
        <location evidence="2">Cytoplasm</location>
    </subcellularLocation>
    <subcellularLocation>
        <location evidence="1">Nucleus</location>
    </subcellularLocation>
</comment>
<dbReference type="SUPFAM" id="SSF52047">
    <property type="entry name" value="RNI-like"/>
    <property type="match status" value="1"/>
</dbReference>
<comment type="caution">
    <text evidence="7">The sequence shown here is derived from an EMBL/GenBank/DDBJ whole genome shotgun (WGS) entry which is preliminary data.</text>
</comment>
<reference evidence="7 8" key="1">
    <citation type="submission" date="2021-05" db="EMBL/GenBank/DDBJ databases">
        <title>Genome Assembly of Synthetic Allotetraploid Brassica napus Reveals Homoeologous Exchanges between Subgenomes.</title>
        <authorList>
            <person name="Davis J.T."/>
        </authorList>
    </citation>
    <scope>NUCLEOTIDE SEQUENCE [LARGE SCALE GENOMIC DNA]</scope>
    <source>
        <strain evidence="8">cv. Da-Ae</strain>
        <tissue evidence="7">Seedling</tissue>
    </source>
</reference>
<accession>A0ABQ8ATU2</accession>
<dbReference type="InterPro" id="IPR032675">
    <property type="entry name" value="LRR_dom_sf"/>
</dbReference>
<name>A0ABQ8ATU2_BRANA</name>
<evidence type="ECO:0000256" key="4">
    <source>
        <dbReference type="ARBA" id="ARBA00023242"/>
    </source>
</evidence>
<dbReference type="InterPro" id="IPR045203">
    <property type="entry name" value="RanGAP1/2"/>
</dbReference>
<evidence type="ECO:0000256" key="2">
    <source>
        <dbReference type="ARBA" id="ARBA00004496"/>
    </source>
</evidence>
<dbReference type="InterPro" id="IPR025265">
    <property type="entry name" value="WPP_dom"/>
</dbReference>
<gene>
    <name evidence="7" type="ORF">HID58_045538</name>
</gene>
<evidence type="ECO:0000313" key="8">
    <source>
        <dbReference type="Proteomes" id="UP000824890"/>
    </source>
</evidence>
<evidence type="ECO:0000256" key="5">
    <source>
        <dbReference type="SAM" id="MobiDB-lite"/>
    </source>
</evidence>
<dbReference type="Gene3D" id="1.10.246.200">
    <property type="entry name" value="WPP domain"/>
    <property type="match status" value="1"/>
</dbReference>
<dbReference type="InterPro" id="IPR038214">
    <property type="entry name" value="WPP_sf"/>
</dbReference>
<organism evidence="7 8">
    <name type="scientific">Brassica napus</name>
    <name type="common">Rape</name>
    <dbReference type="NCBI Taxonomy" id="3708"/>
    <lineage>
        <taxon>Eukaryota</taxon>
        <taxon>Viridiplantae</taxon>
        <taxon>Streptophyta</taxon>
        <taxon>Embryophyta</taxon>
        <taxon>Tracheophyta</taxon>
        <taxon>Spermatophyta</taxon>
        <taxon>Magnoliopsida</taxon>
        <taxon>eudicotyledons</taxon>
        <taxon>Gunneridae</taxon>
        <taxon>Pentapetalae</taxon>
        <taxon>rosids</taxon>
        <taxon>malvids</taxon>
        <taxon>Brassicales</taxon>
        <taxon>Brassicaceae</taxon>
        <taxon>Brassiceae</taxon>
        <taxon>Brassica</taxon>
    </lineage>
</organism>
<dbReference type="PANTHER" id="PTHR46761">
    <property type="entry name" value="RAN GTPASE-ACTIVATING PROTEIN 1"/>
    <property type="match status" value="1"/>
</dbReference>